<comment type="caution">
    <text evidence="2">The sequence shown here is derived from an EMBL/GenBank/DDBJ whole genome shotgun (WGS) entry which is preliminary data.</text>
</comment>
<protein>
    <recommendedName>
        <fullName evidence="4">DUF1738 domain-containing protein</fullName>
    </recommendedName>
</protein>
<accession>A0A2U1CBX4</accession>
<gene>
    <name evidence="2" type="ORF">C7373_10419</name>
</gene>
<sequence length="299" mass="33261">MADIRGLLASKRASDKQWQEQRQAERENIDTMRDAGITDVTSTPAAYLSYLDLQAVNPDYSAGNVVLAMYQLPSVMDEPAQIGTAERWQGLGRSVIPAERGHGAKIFVRPKDPKRRGYDIGEAFTLDQTQGRTLRELRLAEDTHQMEKALATLMNYAPGGSIRAVEGQEAPAVYDERNMEITIDPDAPEGELFAALAVELVHARAHNQGRNPYYRREDTQLDAESVSYLLCKRFGIDREPPDAAQASSAFLDWSTEDRAEALKAVQETAKKIGGNIERSIEPLGRDRGRGYTPADRRGR</sequence>
<evidence type="ECO:0008006" key="4">
    <source>
        <dbReference type="Google" id="ProtNLM"/>
    </source>
</evidence>
<reference evidence="2 3" key="1">
    <citation type="submission" date="2018-04" db="EMBL/GenBank/DDBJ databases">
        <title>Genomic Encyclopedia of Type Strains, Phase IV (KMG-IV): sequencing the most valuable type-strain genomes for metagenomic binning, comparative biology and taxonomic classification.</title>
        <authorList>
            <person name="Goeker M."/>
        </authorList>
    </citation>
    <scope>NUCLEOTIDE SEQUENCE [LARGE SCALE GENOMIC DNA]</scope>
    <source>
        <strain evidence="2 3">DSM 26588</strain>
    </source>
</reference>
<dbReference type="Proteomes" id="UP000245778">
    <property type="component" value="Unassembled WGS sequence"/>
</dbReference>
<dbReference type="AlphaFoldDB" id="A0A2U1CBX4"/>
<dbReference type="RefSeq" id="WP_116721939.1">
    <property type="nucleotide sequence ID" value="NZ_CP011524.1"/>
</dbReference>
<proteinExistence type="predicted"/>
<evidence type="ECO:0000256" key="1">
    <source>
        <dbReference type="SAM" id="MobiDB-lite"/>
    </source>
</evidence>
<dbReference type="GeneID" id="93228767"/>
<organism evidence="2 3">
    <name type="scientific">Intestinimonas butyriciproducens</name>
    <dbReference type="NCBI Taxonomy" id="1297617"/>
    <lineage>
        <taxon>Bacteria</taxon>
        <taxon>Bacillati</taxon>
        <taxon>Bacillota</taxon>
        <taxon>Clostridia</taxon>
        <taxon>Eubacteriales</taxon>
        <taxon>Intestinimonas</taxon>
    </lineage>
</organism>
<feature type="region of interest" description="Disordered" evidence="1">
    <location>
        <begin position="1"/>
        <end position="31"/>
    </location>
</feature>
<dbReference type="EMBL" id="QEKK01000004">
    <property type="protein sequence ID" value="PVY58426.1"/>
    <property type="molecule type" value="Genomic_DNA"/>
</dbReference>
<feature type="compositionally biased region" description="Basic and acidic residues" evidence="1">
    <location>
        <begin position="278"/>
        <end position="299"/>
    </location>
</feature>
<dbReference type="OrthoDB" id="9803716at2"/>
<feature type="region of interest" description="Disordered" evidence="1">
    <location>
        <begin position="274"/>
        <end position="299"/>
    </location>
</feature>
<evidence type="ECO:0000313" key="2">
    <source>
        <dbReference type="EMBL" id="PVY58426.1"/>
    </source>
</evidence>
<evidence type="ECO:0000313" key="3">
    <source>
        <dbReference type="Proteomes" id="UP000245778"/>
    </source>
</evidence>
<name>A0A2U1CBX4_9FIRM</name>
<feature type="compositionally biased region" description="Basic and acidic residues" evidence="1">
    <location>
        <begin position="12"/>
        <end position="31"/>
    </location>
</feature>